<dbReference type="RefSeq" id="WP_204058152.1">
    <property type="nucleotide sequence ID" value="NZ_BAAAGP010000014.1"/>
</dbReference>
<dbReference type="SUPFAM" id="SSF46894">
    <property type="entry name" value="C-terminal effector domain of the bipartite response regulators"/>
    <property type="match status" value="1"/>
</dbReference>
<keyword evidence="7" id="KW-1185">Reference proteome</keyword>
<dbReference type="PRINTS" id="PR00038">
    <property type="entry name" value="HTHLUXR"/>
</dbReference>
<sequence>MIRVGVVDDHPIARRGVEHLLHETGRVKVVAAAGSLGELAAAMEAAESPADFDVIVLDLYHDGGAPCLDAVARLAGSSRVLVMSASGQPKDVMGAIRAGASGYITKHADDAMFVAAVETVAAGGFALSAPLADILQAELGPSAAAGPVKGRQPSGARQAELSAREEETLNLIASGFTHAQVATRMGVSKATVETYVERIRAKLQIGNKAQLTRAALERLGGTGPV</sequence>
<dbReference type="SUPFAM" id="SSF52172">
    <property type="entry name" value="CheY-like"/>
    <property type="match status" value="1"/>
</dbReference>
<dbReference type="EMBL" id="BOOC01000015">
    <property type="protein sequence ID" value="GIH40770.1"/>
    <property type="molecule type" value="Genomic_DNA"/>
</dbReference>
<evidence type="ECO:0000256" key="2">
    <source>
        <dbReference type="ARBA" id="ARBA00023125"/>
    </source>
</evidence>
<dbReference type="SMART" id="SM00448">
    <property type="entry name" value="REC"/>
    <property type="match status" value="1"/>
</dbReference>
<dbReference type="InterPro" id="IPR058245">
    <property type="entry name" value="NreC/VraR/RcsB-like_REC"/>
</dbReference>
<proteinExistence type="predicted"/>
<feature type="modified residue" description="4-aspartylphosphate" evidence="3">
    <location>
        <position position="58"/>
    </location>
</feature>
<dbReference type="PROSITE" id="PS50043">
    <property type="entry name" value="HTH_LUXR_2"/>
    <property type="match status" value="1"/>
</dbReference>
<organism evidence="6 7">
    <name type="scientific">Microbispora corallina</name>
    <dbReference type="NCBI Taxonomy" id="83302"/>
    <lineage>
        <taxon>Bacteria</taxon>
        <taxon>Bacillati</taxon>
        <taxon>Actinomycetota</taxon>
        <taxon>Actinomycetes</taxon>
        <taxon>Streptosporangiales</taxon>
        <taxon>Streptosporangiaceae</taxon>
        <taxon>Microbispora</taxon>
    </lineage>
</organism>
<feature type="domain" description="Response regulatory" evidence="5">
    <location>
        <begin position="3"/>
        <end position="121"/>
    </location>
</feature>
<feature type="domain" description="HTH luxR-type" evidence="4">
    <location>
        <begin position="154"/>
        <end position="219"/>
    </location>
</feature>
<dbReference type="PANTHER" id="PTHR43214:SF43">
    <property type="entry name" value="TWO-COMPONENT RESPONSE REGULATOR"/>
    <property type="match status" value="1"/>
</dbReference>
<dbReference type="InterPro" id="IPR039420">
    <property type="entry name" value="WalR-like"/>
</dbReference>
<evidence type="ECO:0000313" key="7">
    <source>
        <dbReference type="Proteomes" id="UP000603904"/>
    </source>
</evidence>
<protein>
    <submittedName>
        <fullName evidence="6">DNA-binding response regulator</fullName>
    </submittedName>
</protein>
<dbReference type="Pfam" id="PF00072">
    <property type="entry name" value="Response_reg"/>
    <property type="match status" value="1"/>
</dbReference>
<dbReference type="Gene3D" id="3.40.50.2300">
    <property type="match status" value="1"/>
</dbReference>
<keyword evidence="2 6" id="KW-0238">DNA-binding</keyword>
<keyword evidence="1 3" id="KW-0597">Phosphoprotein</keyword>
<evidence type="ECO:0000256" key="3">
    <source>
        <dbReference type="PROSITE-ProRule" id="PRU00169"/>
    </source>
</evidence>
<evidence type="ECO:0000259" key="4">
    <source>
        <dbReference type="PROSITE" id="PS50043"/>
    </source>
</evidence>
<dbReference type="CDD" id="cd17535">
    <property type="entry name" value="REC_NarL-like"/>
    <property type="match status" value="1"/>
</dbReference>
<evidence type="ECO:0000259" key="5">
    <source>
        <dbReference type="PROSITE" id="PS50110"/>
    </source>
</evidence>
<dbReference type="Proteomes" id="UP000603904">
    <property type="component" value="Unassembled WGS sequence"/>
</dbReference>
<dbReference type="PANTHER" id="PTHR43214">
    <property type="entry name" value="TWO-COMPONENT RESPONSE REGULATOR"/>
    <property type="match status" value="1"/>
</dbReference>
<name>A0ABQ4G130_9ACTN</name>
<dbReference type="InterPro" id="IPR001789">
    <property type="entry name" value="Sig_transdc_resp-reg_receiver"/>
</dbReference>
<evidence type="ECO:0000256" key="1">
    <source>
        <dbReference type="ARBA" id="ARBA00022553"/>
    </source>
</evidence>
<dbReference type="SMART" id="SM00421">
    <property type="entry name" value="HTH_LUXR"/>
    <property type="match status" value="1"/>
</dbReference>
<dbReference type="InterPro" id="IPR011006">
    <property type="entry name" value="CheY-like_superfamily"/>
</dbReference>
<reference evidence="6 7" key="1">
    <citation type="submission" date="2021-01" db="EMBL/GenBank/DDBJ databases">
        <title>Whole genome shotgun sequence of Microbispora corallina NBRC 16416.</title>
        <authorList>
            <person name="Komaki H."/>
            <person name="Tamura T."/>
        </authorList>
    </citation>
    <scope>NUCLEOTIDE SEQUENCE [LARGE SCALE GENOMIC DNA]</scope>
    <source>
        <strain evidence="6 7">NBRC 16416</strain>
    </source>
</reference>
<dbReference type="InterPro" id="IPR000792">
    <property type="entry name" value="Tscrpt_reg_LuxR_C"/>
</dbReference>
<dbReference type="CDD" id="cd06170">
    <property type="entry name" value="LuxR_C_like"/>
    <property type="match status" value="1"/>
</dbReference>
<dbReference type="GO" id="GO:0003677">
    <property type="term" value="F:DNA binding"/>
    <property type="evidence" value="ECO:0007669"/>
    <property type="project" value="UniProtKB-KW"/>
</dbReference>
<dbReference type="Pfam" id="PF00196">
    <property type="entry name" value="GerE"/>
    <property type="match status" value="1"/>
</dbReference>
<evidence type="ECO:0000313" key="6">
    <source>
        <dbReference type="EMBL" id="GIH40770.1"/>
    </source>
</evidence>
<dbReference type="PROSITE" id="PS50110">
    <property type="entry name" value="RESPONSE_REGULATORY"/>
    <property type="match status" value="1"/>
</dbReference>
<gene>
    <name evidence="6" type="ORF">Mco01_37700</name>
</gene>
<comment type="caution">
    <text evidence="6">The sequence shown here is derived from an EMBL/GenBank/DDBJ whole genome shotgun (WGS) entry which is preliminary data.</text>
</comment>
<dbReference type="InterPro" id="IPR016032">
    <property type="entry name" value="Sig_transdc_resp-reg_C-effctor"/>
</dbReference>
<accession>A0ABQ4G130</accession>